<evidence type="ECO:0000313" key="3">
    <source>
        <dbReference type="Proteomes" id="UP000192815"/>
    </source>
</evidence>
<protein>
    <recommendedName>
        <fullName evidence="4">Amino acid transporter</fullName>
    </recommendedName>
</protein>
<name>A0A1X0N9F6_9PSED</name>
<evidence type="ECO:0008006" key="4">
    <source>
        <dbReference type="Google" id="ProtNLM"/>
    </source>
</evidence>
<evidence type="ECO:0000256" key="1">
    <source>
        <dbReference type="SAM" id="Phobius"/>
    </source>
</evidence>
<gene>
    <name evidence="2" type="ORF">BZK31_06215</name>
</gene>
<dbReference type="OrthoDB" id="8549575at2"/>
<accession>A0A1X0N9F6</accession>
<keyword evidence="1" id="KW-1133">Transmembrane helix</keyword>
<feature type="transmembrane region" description="Helical" evidence="1">
    <location>
        <begin position="42"/>
        <end position="60"/>
    </location>
</feature>
<keyword evidence="1" id="KW-0812">Transmembrane</keyword>
<dbReference type="AlphaFoldDB" id="A0A1X0N9F6"/>
<dbReference type="EMBL" id="MUIO01000018">
    <property type="protein sequence ID" value="ORC60607.1"/>
    <property type="molecule type" value="Genomic_DNA"/>
</dbReference>
<reference evidence="3" key="1">
    <citation type="submission" date="2017-02" db="EMBL/GenBank/DDBJ databases">
        <title>Pseudomonas floridae sp. nov., a novel pathogenic bacterial species isolated from tomato.</title>
        <authorList>
            <person name="Timilsina S."/>
            <person name="Vallad G.E."/>
            <person name="Jones J.B."/>
        </authorList>
    </citation>
    <scope>NUCLEOTIDE SEQUENCE [LARGE SCALE GENOMIC DNA]</scope>
    <source>
        <strain evidence="3">GEV388</strain>
    </source>
</reference>
<keyword evidence="3" id="KW-1185">Reference proteome</keyword>
<organism evidence="2 3">
    <name type="scientific">Pseudomonas floridensis</name>
    <dbReference type="NCBI Taxonomy" id="1958950"/>
    <lineage>
        <taxon>Bacteria</taxon>
        <taxon>Pseudomonadati</taxon>
        <taxon>Pseudomonadota</taxon>
        <taxon>Gammaproteobacteria</taxon>
        <taxon>Pseudomonadales</taxon>
        <taxon>Pseudomonadaceae</taxon>
        <taxon>Pseudomonas</taxon>
    </lineage>
</organism>
<feature type="transmembrane region" description="Helical" evidence="1">
    <location>
        <begin position="20"/>
        <end position="36"/>
    </location>
</feature>
<dbReference type="Proteomes" id="UP000192815">
    <property type="component" value="Unassembled WGS sequence"/>
</dbReference>
<proteinExistence type="predicted"/>
<evidence type="ECO:0000313" key="2">
    <source>
        <dbReference type="EMBL" id="ORC60607.1"/>
    </source>
</evidence>
<dbReference type="RefSeq" id="WP_083181949.1">
    <property type="nucleotide sequence ID" value="NZ_CBCRZR010000022.1"/>
</dbReference>
<comment type="caution">
    <text evidence="2">The sequence shown here is derived from an EMBL/GenBank/DDBJ whole genome shotgun (WGS) entry which is preliminary data.</text>
</comment>
<keyword evidence="1" id="KW-0472">Membrane</keyword>
<sequence>MAVTVVAAWFIGSQQPQKRMLAFWCFILSNVLWVIWGLHANAYALIVLQLFLGAINLRGFRKNRQGARNDSGR</sequence>